<accession>A0A382JCT3</accession>
<protein>
    <submittedName>
        <fullName evidence="1">Uncharacterized protein</fullName>
    </submittedName>
</protein>
<proteinExistence type="predicted"/>
<evidence type="ECO:0000313" key="1">
    <source>
        <dbReference type="EMBL" id="SVC09696.1"/>
    </source>
</evidence>
<reference evidence="1" key="1">
    <citation type="submission" date="2018-05" db="EMBL/GenBank/DDBJ databases">
        <authorList>
            <person name="Lanie J.A."/>
            <person name="Ng W.-L."/>
            <person name="Kazmierczak K.M."/>
            <person name="Andrzejewski T.M."/>
            <person name="Davidsen T.M."/>
            <person name="Wayne K.J."/>
            <person name="Tettelin H."/>
            <person name="Glass J.I."/>
            <person name="Rusch D."/>
            <person name="Podicherti R."/>
            <person name="Tsui H.-C.T."/>
            <person name="Winkler M.E."/>
        </authorList>
    </citation>
    <scope>NUCLEOTIDE SEQUENCE</scope>
</reference>
<dbReference type="AlphaFoldDB" id="A0A382JCT3"/>
<gene>
    <name evidence="1" type="ORF">METZ01_LOCUS262550</name>
</gene>
<dbReference type="EMBL" id="UINC01073368">
    <property type="protein sequence ID" value="SVC09696.1"/>
    <property type="molecule type" value="Genomic_DNA"/>
</dbReference>
<name>A0A382JCT3_9ZZZZ</name>
<sequence length="43" mass="4652">MSWYTTVGRFQYWAKVFSPMKGGNRLNQALGSFGVPDGGGEPG</sequence>
<organism evidence="1">
    <name type="scientific">marine metagenome</name>
    <dbReference type="NCBI Taxonomy" id="408172"/>
    <lineage>
        <taxon>unclassified sequences</taxon>
        <taxon>metagenomes</taxon>
        <taxon>ecological metagenomes</taxon>
    </lineage>
</organism>